<dbReference type="Gene3D" id="3.40.50.2300">
    <property type="match status" value="1"/>
</dbReference>
<protein>
    <recommendedName>
        <fullName evidence="3">Response regulatory domain-containing protein</fullName>
    </recommendedName>
</protein>
<evidence type="ECO:0000256" key="2">
    <source>
        <dbReference type="PROSITE-ProRule" id="PRU00169"/>
    </source>
</evidence>
<dbReference type="GO" id="GO:0000160">
    <property type="term" value="P:phosphorelay signal transduction system"/>
    <property type="evidence" value="ECO:0007669"/>
    <property type="project" value="InterPro"/>
</dbReference>
<comment type="caution">
    <text evidence="4">The sequence shown here is derived from an EMBL/GenBank/DDBJ whole genome shotgun (WGS) entry which is preliminary data.</text>
</comment>
<dbReference type="SMART" id="SM00448">
    <property type="entry name" value="REC"/>
    <property type="match status" value="1"/>
</dbReference>
<dbReference type="EMBL" id="MPRL01000075">
    <property type="protein sequence ID" value="OOZ38729.1"/>
    <property type="molecule type" value="Genomic_DNA"/>
</dbReference>
<reference evidence="4 5" key="1">
    <citation type="submission" date="2016-11" db="EMBL/GenBank/DDBJ databases">
        <title>Mixed transmission modes and dynamic genome evolution in an obligate animal-bacterial symbiosis.</title>
        <authorList>
            <person name="Russell S.L."/>
            <person name="Corbett-Detig R.B."/>
            <person name="Cavanaugh C.M."/>
        </authorList>
    </citation>
    <scope>NUCLEOTIDE SEQUENCE [LARGE SCALE GENOMIC DNA]</scope>
    <source>
        <strain evidence="4">Sveles-Q1</strain>
    </source>
</reference>
<organism evidence="4 5">
    <name type="scientific">Solemya pervernicosa gill symbiont</name>
    <dbReference type="NCBI Taxonomy" id="642797"/>
    <lineage>
        <taxon>Bacteria</taxon>
        <taxon>Pseudomonadati</taxon>
        <taxon>Pseudomonadota</taxon>
        <taxon>Gammaproteobacteria</taxon>
        <taxon>sulfur-oxidizing symbionts</taxon>
    </lineage>
</organism>
<dbReference type="OrthoDB" id="9793549at2"/>
<keyword evidence="1 2" id="KW-0597">Phosphoprotein</keyword>
<dbReference type="Pfam" id="PF00072">
    <property type="entry name" value="Response_reg"/>
    <property type="match status" value="1"/>
</dbReference>
<feature type="domain" description="Response regulatory" evidence="3">
    <location>
        <begin position="18"/>
        <end position="139"/>
    </location>
</feature>
<dbReference type="SUPFAM" id="SSF52172">
    <property type="entry name" value="CheY-like"/>
    <property type="match status" value="1"/>
</dbReference>
<dbReference type="PANTHER" id="PTHR44591:SF23">
    <property type="entry name" value="CHEY SUBFAMILY"/>
    <property type="match status" value="1"/>
</dbReference>
<dbReference type="PROSITE" id="PS50110">
    <property type="entry name" value="RESPONSE_REGULATORY"/>
    <property type="match status" value="1"/>
</dbReference>
<dbReference type="AlphaFoldDB" id="A0A1T2L0V6"/>
<evidence type="ECO:0000256" key="1">
    <source>
        <dbReference type="ARBA" id="ARBA00022553"/>
    </source>
</evidence>
<gene>
    <name evidence="4" type="ORF">BOW53_14495</name>
</gene>
<name>A0A1T2L0V6_9GAMM</name>
<dbReference type="InterPro" id="IPR001789">
    <property type="entry name" value="Sig_transdc_resp-reg_receiver"/>
</dbReference>
<proteinExistence type="predicted"/>
<dbReference type="InterPro" id="IPR050595">
    <property type="entry name" value="Bact_response_regulator"/>
</dbReference>
<dbReference type="PANTHER" id="PTHR44591">
    <property type="entry name" value="STRESS RESPONSE REGULATOR PROTEIN 1"/>
    <property type="match status" value="1"/>
</dbReference>
<dbReference type="InterPro" id="IPR011006">
    <property type="entry name" value="CheY-like_superfamily"/>
</dbReference>
<evidence type="ECO:0000259" key="3">
    <source>
        <dbReference type="PROSITE" id="PS50110"/>
    </source>
</evidence>
<sequence length="146" mass="15922">MSIRQCPQVPSPPSRRFKVLYVEGSPPNRRLVAQILKSRQELELLFAPTAEVGFELIEKECVDLILMDINLPGMSGVEALQLLKQNPETAAIPVVALSANAMPADIEAGIEAGIASGFVEYLTKPVDVSVLLNSIDRSLSEVSRRH</sequence>
<feature type="modified residue" description="4-aspartylphosphate" evidence="2">
    <location>
        <position position="68"/>
    </location>
</feature>
<dbReference type="Proteomes" id="UP000191110">
    <property type="component" value="Unassembled WGS sequence"/>
</dbReference>
<evidence type="ECO:0000313" key="4">
    <source>
        <dbReference type="EMBL" id="OOZ38729.1"/>
    </source>
</evidence>
<evidence type="ECO:0000313" key="5">
    <source>
        <dbReference type="Proteomes" id="UP000191110"/>
    </source>
</evidence>
<accession>A0A1T2L0V6</accession>
<keyword evidence="5" id="KW-1185">Reference proteome</keyword>